<keyword evidence="8" id="KW-1185">Reference proteome</keyword>
<evidence type="ECO:0000256" key="5">
    <source>
        <dbReference type="ARBA" id="ARBA00023034"/>
    </source>
</evidence>
<protein>
    <recommendedName>
        <fullName evidence="6">Exostosin GT47 domain-containing protein</fullName>
    </recommendedName>
</protein>
<proteinExistence type="inferred from homology"/>
<dbReference type="EMBL" id="UZAU01000625">
    <property type="status" value="NOT_ANNOTATED_CDS"/>
    <property type="molecule type" value="Genomic_DNA"/>
</dbReference>
<keyword evidence="4" id="KW-0735">Signal-anchor</keyword>
<evidence type="ECO:0000259" key="6">
    <source>
        <dbReference type="Pfam" id="PF03016"/>
    </source>
</evidence>
<dbReference type="OMA" id="HDHFMLS"/>
<dbReference type="GO" id="GO:0016757">
    <property type="term" value="F:glycosyltransferase activity"/>
    <property type="evidence" value="ECO:0007669"/>
    <property type="project" value="UniProtKB-KW"/>
</dbReference>
<accession>A0A803PXD7</accession>
<evidence type="ECO:0000256" key="2">
    <source>
        <dbReference type="ARBA" id="ARBA00010271"/>
    </source>
</evidence>
<sequence>MGNHDQRISNRRRRRRKSNLFLEKIEARLVKARDIIMNKNSNTSIKDWDFNPRLGSIYRNPRGFHRSYLEMEKVLKIYVYEEGEGPIFHEGPCKNIYSSEGRFINEIEKEKTVFRTRDPNRALLYFLPFSVVRMVQYLYKDGTNDLSSIKTTVVDYVDLISRKYPFWNRTLGADHFMLSCHDWGPKTSSFVPSLFHNSIRVLCNANTSEGFKPSKDASLPEINLFTGEMTSLGGPSPSKRTTLAFFAGRLHGHIRSLLLKRWKNNDTDIQVYETLPRGVSYIEMLRNSKFCLCPSGYEVASPRVVEAIYAECVPVLISDGYIPPFSDVLNWKAFSVEIKVKDIPRIKEILMGISSSHYVRMQRRVKMAQRHFVVNDPPKRYDVFHMTLHSLWLRRLNIRVADYYS</sequence>
<dbReference type="EnsemblPlants" id="evm.model.06.2161">
    <property type="protein sequence ID" value="cds.evm.model.06.2161"/>
    <property type="gene ID" value="evm.TU.06.2161"/>
</dbReference>
<keyword evidence="3" id="KW-0808">Transferase</keyword>
<reference evidence="7" key="2">
    <citation type="submission" date="2021-03" db="UniProtKB">
        <authorList>
            <consortium name="EnsemblPlants"/>
        </authorList>
    </citation>
    <scope>IDENTIFICATION</scope>
</reference>
<dbReference type="GO" id="GO:0000139">
    <property type="term" value="C:Golgi membrane"/>
    <property type="evidence" value="ECO:0007669"/>
    <property type="project" value="UniProtKB-SubCell"/>
</dbReference>
<evidence type="ECO:0000256" key="4">
    <source>
        <dbReference type="ARBA" id="ARBA00022968"/>
    </source>
</evidence>
<dbReference type="PANTHER" id="PTHR11062:SF300">
    <property type="entry name" value="EXOSTOSIN GT47 DOMAIN-CONTAINING PROTEIN"/>
    <property type="match status" value="1"/>
</dbReference>
<dbReference type="InterPro" id="IPR040911">
    <property type="entry name" value="Exostosin_GT47"/>
</dbReference>
<dbReference type="AlphaFoldDB" id="A0A803PXD7"/>
<organism evidence="7 8">
    <name type="scientific">Cannabis sativa</name>
    <name type="common">Hemp</name>
    <name type="synonym">Marijuana</name>
    <dbReference type="NCBI Taxonomy" id="3483"/>
    <lineage>
        <taxon>Eukaryota</taxon>
        <taxon>Viridiplantae</taxon>
        <taxon>Streptophyta</taxon>
        <taxon>Embryophyta</taxon>
        <taxon>Tracheophyta</taxon>
        <taxon>Spermatophyta</taxon>
        <taxon>Magnoliopsida</taxon>
        <taxon>eudicotyledons</taxon>
        <taxon>Gunneridae</taxon>
        <taxon>Pentapetalae</taxon>
        <taxon>rosids</taxon>
        <taxon>fabids</taxon>
        <taxon>Rosales</taxon>
        <taxon>Cannabaceae</taxon>
        <taxon>Cannabis</taxon>
    </lineage>
</organism>
<evidence type="ECO:0000313" key="7">
    <source>
        <dbReference type="EnsemblPlants" id="cds.evm.model.06.2161"/>
    </source>
</evidence>
<evidence type="ECO:0000313" key="8">
    <source>
        <dbReference type="Proteomes" id="UP000596661"/>
    </source>
</evidence>
<dbReference type="Pfam" id="PF03016">
    <property type="entry name" value="Exostosin_GT47"/>
    <property type="match status" value="1"/>
</dbReference>
<reference evidence="7" key="1">
    <citation type="submission" date="2018-11" db="EMBL/GenBank/DDBJ databases">
        <authorList>
            <person name="Grassa J C."/>
        </authorList>
    </citation>
    <scope>NUCLEOTIDE SEQUENCE [LARGE SCALE GENOMIC DNA]</scope>
</reference>
<dbReference type="Gramene" id="evm.model.06.2161">
    <property type="protein sequence ID" value="cds.evm.model.06.2161"/>
    <property type="gene ID" value="evm.TU.06.2161"/>
</dbReference>
<keyword evidence="4" id="KW-0812">Transmembrane</keyword>
<keyword evidence="3" id="KW-0328">Glycosyltransferase</keyword>
<dbReference type="PANTHER" id="PTHR11062">
    <property type="entry name" value="EXOSTOSIN HEPARAN SULFATE GLYCOSYLTRANSFERASE -RELATED"/>
    <property type="match status" value="1"/>
</dbReference>
<dbReference type="Proteomes" id="UP000596661">
    <property type="component" value="Chromosome 6"/>
</dbReference>
<feature type="domain" description="Exostosin GT47" evidence="6">
    <location>
        <begin position="72"/>
        <end position="351"/>
    </location>
</feature>
<evidence type="ECO:0000256" key="1">
    <source>
        <dbReference type="ARBA" id="ARBA00004323"/>
    </source>
</evidence>
<evidence type="ECO:0000256" key="3">
    <source>
        <dbReference type="ARBA" id="ARBA00022676"/>
    </source>
</evidence>
<comment type="similarity">
    <text evidence="2">Belongs to the glycosyltransferase 47 family.</text>
</comment>
<comment type="subcellular location">
    <subcellularLocation>
        <location evidence="1">Golgi apparatus membrane</location>
        <topology evidence="1">Single-pass type II membrane protein</topology>
    </subcellularLocation>
</comment>
<name>A0A803PXD7_CANSA</name>
<dbReference type="InterPro" id="IPR004263">
    <property type="entry name" value="Exostosin"/>
</dbReference>
<keyword evidence="5" id="KW-0333">Golgi apparatus</keyword>